<proteinExistence type="inferred from homology"/>
<feature type="compositionally biased region" description="Polar residues" evidence="3">
    <location>
        <begin position="432"/>
        <end position="447"/>
    </location>
</feature>
<dbReference type="OrthoDB" id="1923765at2759"/>
<comment type="similarity">
    <text evidence="2">Belongs to the IQD family.</text>
</comment>
<reference evidence="5 6" key="1">
    <citation type="submission" date="2025-04" db="UniProtKB">
        <authorList>
            <consortium name="RefSeq"/>
        </authorList>
    </citation>
    <scope>IDENTIFICATION</scope>
    <source>
        <strain evidence="5 6">OHB3-1</strain>
    </source>
</reference>
<dbReference type="RefSeq" id="XP_022138885.1">
    <property type="nucleotide sequence ID" value="XM_022283193.1"/>
</dbReference>
<evidence type="ECO:0000256" key="1">
    <source>
        <dbReference type="ARBA" id="ARBA00022860"/>
    </source>
</evidence>
<dbReference type="GeneID" id="111009955"/>
<dbReference type="AlphaFoldDB" id="A0A6J1CBC1"/>
<evidence type="ECO:0000313" key="6">
    <source>
        <dbReference type="RefSeq" id="XP_022138885.1"/>
    </source>
</evidence>
<evidence type="ECO:0000313" key="4">
    <source>
        <dbReference type="Proteomes" id="UP000504603"/>
    </source>
</evidence>
<feature type="region of interest" description="Disordered" evidence="3">
    <location>
        <begin position="1"/>
        <end position="100"/>
    </location>
</feature>
<gene>
    <name evidence="5 6 7" type="primary">LOC111009955</name>
</gene>
<dbReference type="PANTHER" id="PTHR32295">
    <property type="entry name" value="IQ-DOMAIN 5-RELATED"/>
    <property type="match status" value="1"/>
</dbReference>
<dbReference type="KEGG" id="mcha:111009955"/>
<feature type="region of interest" description="Disordered" evidence="3">
    <location>
        <begin position="310"/>
        <end position="357"/>
    </location>
</feature>
<name>A0A6J1CBC1_MOMCH</name>
<evidence type="ECO:0000313" key="7">
    <source>
        <dbReference type="RefSeq" id="XP_022138886.1"/>
    </source>
</evidence>
<dbReference type="RefSeq" id="XP_022138886.1">
    <property type="nucleotide sequence ID" value="XM_022283194.1"/>
</dbReference>
<feature type="region of interest" description="Disordered" evidence="3">
    <location>
        <begin position="411"/>
        <end position="461"/>
    </location>
</feature>
<dbReference type="InterPro" id="IPR000048">
    <property type="entry name" value="IQ_motif_EF-hand-BS"/>
</dbReference>
<keyword evidence="4" id="KW-1185">Reference proteome</keyword>
<dbReference type="Proteomes" id="UP000504603">
    <property type="component" value="Unplaced"/>
</dbReference>
<feature type="compositionally biased region" description="Polar residues" evidence="3">
    <location>
        <begin position="41"/>
        <end position="52"/>
    </location>
</feature>
<accession>A0A6J1CBC1</accession>
<feature type="compositionally biased region" description="Polar residues" evidence="3">
    <location>
        <begin position="312"/>
        <end position="353"/>
    </location>
</feature>
<dbReference type="RefSeq" id="XP_022138884.1">
    <property type="nucleotide sequence ID" value="XM_022283192.1"/>
</dbReference>
<dbReference type="SMART" id="SM00015">
    <property type="entry name" value="IQ"/>
    <property type="match status" value="1"/>
</dbReference>
<protein>
    <submittedName>
        <fullName evidence="5 6">Protein IQ-DOMAIN 1-like</fullName>
    </submittedName>
</protein>
<dbReference type="CDD" id="cd23767">
    <property type="entry name" value="IQCD"/>
    <property type="match status" value="1"/>
</dbReference>
<dbReference type="GO" id="GO:0005516">
    <property type="term" value="F:calmodulin binding"/>
    <property type="evidence" value="ECO:0007669"/>
    <property type="project" value="UniProtKB-KW"/>
</dbReference>
<evidence type="ECO:0000313" key="5">
    <source>
        <dbReference type="RefSeq" id="XP_022138884.1"/>
    </source>
</evidence>
<evidence type="ECO:0000256" key="3">
    <source>
        <dbReference type="SAM" id="MobiDB-lite"/>
    </source>
</evidence>
<keyword evidence="1" id="KW-0112">Calmodulin-binding</keyword>
<dbReference type="PROSITE" id="PS50096">
    <property type="entry name" value="IQ"/>
    <property type="match status" value="1"/>
</dbReference>
<organism evidence="4 5">
    <name type="scientific">Momordica charantia</name>
    <name type="common">Bitter gourd</name>
    <name type="synonym">Balsam pear</name>
    <dbReference type="NCBI Taxonomy" id="3673"/>
    <lineage>
        <taxon>Eukaryota</taxon>
        <taxon>Viridiplantae</taxon>
        <taxon>Streptophyta</taxon>
        <taxon>Embryophyta</taxon>
        <taxon>Tracheophyta</taxon>
        <taxon>Spermatophyta</taxon>
        <taxon>Magnoliopsida</taxon>
        <taxon>eudicotyledons</taxon>
        <taxon>Gunneridae</taxon>
        <taxon>Pentapetalae</taxon>
        <taxon>rosids</taxon>
        <taxon>fabids</taxon>
        <taxon>Cucurbitales</taxon>
        <taxon>Cucurbitaceae</taxon>
        <taxon>Momordiceae</taxon>
        <taxon>Momordica</taxon>
    </lineage>
</organism>
<sequence length="461" mass="51728">MGKKGWFSTARRVLSLSSEKKDKKQDKSKKKWFQEEEQESTDVISFLEQSPSDVPVQPPLIEDDVKQTQPKNERSVFERSEDVEPAVSAAQPDGEVERSPSIISCHPEMSEEDAAIMIQTAFRGYTARRALRALKALMRLKSLVQGQSVKRQVASSLKSMQTLSHVQSEIRARRIRMSEENQALQRQLRLRREKELEKLKPTAMDEDWNHSTQSKAQVEAKLLNKQEAALRRERALAYSYSHQQTWKNSSKTATDPNNPHWGWSWLERWMAARPWETRSITDHQDNVSVTSMATRASVVDIIEVYGRRDQNLAAQSSPRTPTSHKSSQLLRQRPPSTLKASSSSGRQKTNSANLGLGSWGGDDDLRSIASDKAKLSRRHTIAGSSFRDDKILVSLPSVTSYTNISKAVKTRSRLASSSGAEKKGSTFEKGSASANSVKKRLSFTTSPAKPRRLSSPPIVNA</sequence>
<dbReference type="PANTHER" id="PTHR32295:SF216">
    <property type="entry name" value="PROTEIN IQ-DOMAIN 3"/>
    <property type="match status" value="1"/>
</dbReference>
<feature type="compositionally biased region" description="Basic and acidic residues" evidence="3">
    <location>
        <begin position="63"/>
        <end position="82"/>
    </location>
</feature>
<dbReference type="Pfam" id="PF00612">
    <property type="entry name" value="IQ"/>
    <property type="match status" value="1"/>
</dbReference>
<evidence type="ECO:0000256" key="2">
    <source>
        <dbReference type="ARBA" id="ARBA00024341"/>
    </source>
</evidence>